<feature type="compositionally biased region" description="Acidic residues" evidence="15">
    <location>
        <begin position="12"/>
        <end position="26"/>
    </location>
</feature>
<keyword evidence="12" id="KW-0175">Coiled coil</keyword>
<dbReference type="InterPro" id="IPR007526">
    <property type="entry name" value="SWIRM"/>
</dbReference>
<dbReference type="FunFam" id="3.50.50.60:FF:000029">
    <property type="entry name" value="Lysine-specific histone demethylase"/>
    <property type="match status" value="1"/>
</dbReference>
<keyword evidence="6" id="KW-0678">Repressor</keyword>
<accession>A0A8I6S579</accession>
<evidence type="ECO:0000256" key="13">
    <source>
        <dbReference type="ARBA" id="ARBA00023163"/>
    </source>
</evidence>
<keyword evidence="16" id="KW-0472">Membrane</keyword>
<evidence type="ECO:0000256" key="16">
    <source>
        <dbReference type="SAM" id="Phobius"/>
    </source>
</evidence>
<dbReference type="Gene3D" id="1.10.10.10">
    <property type="entry name" value="Winged helix-like DNA-binding domain superfamily/Winged helix DNA-binding domain"/>
    <property type="match status" value="1"/>
</dbReference>
<keyword evidence="8" id="KW-0285">Flavoprotein</keyword>
<dbReference type="GO" id="GO:0050660">
    <property type="term" value="F:flavin adenine dinucleotide binding"/>
    <property type="evidence" value="ECO:0007669"/>
    <property type="project" value="TreeGrafter"/>
</dbReference>
<comment type="similarity">
    <text evidence="4">Belongs to the flavin monoamine oxidase family.</text>
</comment>
<keyword evidence="13" id="KW-0804">Transcription</keyword>
<dbReference type="Proteomes" id="UP000494040">
    <property type="component" value="Unassembled WGS sequence"/>
</dbReference>
<dbReference type="PROSITE" id="PS50934">
    <property type="entry name" value="SWIRM"/>
    <property type="match status" value="1"/>
</dbReference>
<evidence type="ECO:0000256" key="10">
    <source>
        <dbReference type="ARBA" id="ARBA00023002"/>
    </source>
</evidence>
<evidence type="ECO:0000256" key="5">
    <source>
        <dbReference type="ARBA" id="ARBA00022454"/>
    </source>
</evidence>
<evidence type="ECO:0000256" key="14">
    <source>
        <dbReference type="ARBA" id="ARBA00023242"/>
    </source>
</evidence>
<evidence type="ECO:0000256" key="3">
    <source>
        <dbReference type="ARBA" id="ARBA00004286"/>
    </source>
</evidence>
<evidence type="ECO:0000313" key="18">
    <source>
        <dbReference type="EnsemblMetazoa" id="XP_014259162.1"/>
    </source>
</evidence>
<dbReference type="Pfam" id="PF01593">
    <property type="entry name" value="Amino_oxidase"/>
    <property type="match status" value="1"/>
</dbReference>
<dbReference type="RefSeq" id="XP_014259162.1">
    <property type="nucleotide sequence ID" value="XM_014403676.2"/>
</dbReference>
<dbReference type="GO" id="GO:0010468">
    <property type="term" value="P:regulation of gene expression"/>
    <property type="evidence" value="ECO:0007669"/>
    <property type="project" value="UniProtKB-ARBA"/>
</dbReference>
<keyword evidence="16" id="KW-0812">Transmembrane</keyword>
<dbReference type="OMA" id="ASTYMAH"/>
<feature type="compositionally biased region" description="Polar residues" evidence="15">
    <location>
        <begin position="39"/>
        <end position="49"/>
    </location>
</feature>
<dbReference type="Gene3D" id="1.10.287.80">
    <property type="entry name" value="ATP synthase, gamma subunit, helix hairpin domain"/>
    <property type="match status" value="1"/>
</dbReference>
<dbReference type="GO" id="GO:0003682">
    <property type="term" value="F:chromatin binding"/>
    <property type="evidence" value="ECO:0007669"/>
    <property type="project" value="TreeGrafter"/>
</dbReference>
<keyword evidence="7" id="KW-0597">Phosphoprotein</keyword>
<feature type="compositionally biased region" description="Acidic residues" evidence="15">
    <location>
        <begin position="71"/>
        <end position="83"/>
    </location>
</feature>
<dbReference type="GeneID" id="106672331"/>
<name>A0A8I6S579_CIMLE</name>
<dbReference type="OrthoDB" id="9982100at2759"/>
<dbReference type="GO" id="GO:0003723">
    <property type="term" value="F:RNA binding"/>
    <property type="evidence" value="ECO:0007669"/>
    <property type="project" value="UniProtKB-ARBA"/>
</dbReference>
<dbReference type="SUPFAM" id="SSF51905">
    <property type="entry name" value="FAD/NAD(P)-binding domain"/>
    <property type="match status" value="1"/>
</dbReference>
<keyword evidence="9" id="KW-0274">FAD</keyword>
<dbReference type="InterPro" id="IPR036388">
    <property type="entry name" value="WH-like_DNA-bd_sf"/>
</dbReference>
<evidence type="ECO:0000256" key="11">
    <source>
        <dbReference type="ARBA" id="ARBA00023015"/>
    </source>
</evidence>
<sequence>MSRRKKTQQVDQPEEEMQIAPEDGDASDAGSDLLKTEKQISPTAQSDNAESGGSSGTSASAAPTVKGQKEDEGEQDSEQDDPTGLEGAAFQSRLPYDKMTAAEASCFPDIVNDKQCPVKSFLYIRNRMLQLWLENPTQQLLLENAIPFIEAPYSSDVSLIERVHAFLERHGFINFGVFKRLKPLPTKKQGRVIVIGAGIAGLAAAQQMQQFGMDVIVLEARDRVGGRIATFRKGPYIADLGAMVVTGLGGNPVNVLSKQIPMELQKIGQKCPLYDSSGKTFVSLNQVPKEKDEMVEREFNRLLEATSYLSHMLDFNYTGGKPVSLGQALEWVIKLQEKYVKERQISHYKAVVNLLEKLKVNQQRMIDTREIINKLHRQYKSMQENKGPRNIAHEYSVRSKFREWNAKVEEYDQLNKQQLEIEAKIEELESQPPSDVYLSCQDRQFLDWHFANLEFANATPLNNLSLKHWDQDDDFEFTGSHLTGIQTYLIYYDESGLKSSKMYIVLIIYCYLHFSSCPVVSMGIFFLF</sequence>
<dbReference type="SUPFAM" id="SSF46689">
    <property type="entry name" value="Homeodomain-like"/>
    <property type="match status" value="1"/>
</dbReference>
<evidence type="ECO:0000256" key="9">
    <source>
        <dbReference type="ARBA" id="ARBA00022827"/>
    </source>
</evidence>
<keyword evidence="16" id="KW-1133">Transmembrane helix</keyword>
<feature type="transmembrane region" description="Helical" evidence="16">
    <location>
        <begin position="503"/>
        <end position="527"/>
    </location>
</feature>
<evidence type="ECO:0000259" key="17">
    <source>
        <dbReference type="PROSITE" id="PS50934"/>
    </source>
</evidence>
<dbReference type="GO" id="GO:0140682">
    <property type="term" value="F:FAD-dependent H3K4me/H3K4me3 demethylase activity"/>
    <property type="evidence" value="ECO:0007669"/>
    <property type="project" value="UniProtKB-ARBA"/>
</dbReference>
<dbReference type="PANTHER" id="PTHR10742:SF386">
    <property type="entry name" value="LYSINE-SPECIFIC HISTONE DEMETHYLASE 1A"/>
    <property type="match status" value="1"/>
</dbReference>
<dbReference type="FunFam" id="1.10.10.10:FF:000064">
    <property type="entry name" value="Lysine-specific histone demethylase 1A"/>
    <property type="match status" value="1"/>
</dbReference>
<dbReference type="AlphaFoldDB" id="A0A8I6S579"/>
<dbReference type="InterPro" id="IPR002937">
    <property type="entry name" value="Amino_oxidase"/>
</dbReference>
<dbReference type="FunFam" id="1.10.287.80:FF:000002">
    <property type="entry name" value="Lysine-specific histone demethylase 1A"/>
    <property type="match status" value="1"/>
</dbReference>
<comment type="subcellular location">
    <subcellularLocation>
        <location evidence="3">Chromosome</location>
    </subcellularLocation>
    <subcellularLocation>
        <location evidence="2">Nucleus</location>
    </subcellularLocation>
</comment>
<evidence type="ECO:0000256" key="15">
    <source>
        <dbReference type="SAM" id="MobiDB-lite"/>
    </source>
</evidence>
<dbReference type="KEGG" id="clec:106672331"/>
<feature type="domain" description="SWIRM" evidence="17">
    <location>
        <begin position="85"/>
        <end position="184"/>
    </location>
</feature>
<protein>
    <recommendedName>
        <fullName evidence="17">SWIRM domain-containing protein</fullName>
    </recommendedName>
</protein>
<comment type="cofactor">
    <cofactor evidence="1">
        <name>FAD</name>
        <dbReference type="ChEBI" id="CHEBI:57692"/>
    </cofactor>
</comment>
<keyword evidence="19" id="KW-1185">Reference proteome</keyword>
<dbReference type="InterPro" id="IPR009057">
    <property type="entry name" value="Homeodomain-like_sf"/>
</dbReference>
<dbReference type="GO" id="GO:0005634">
    <property type="term" value="C:nucleus"/>
    <property type="evidence" value="ECO:0007669"/>
    <property type="project" value="UniProtKB-SubCell"/>
</dbReference>
<evidence type="ECO:0000256" key="8">
    <source>
        <dbReference type="ARBA" id="ARBA00022630"/>
    </source>
</evidence>
<dbReference type="Pfam" id="PF04433">
    <property type="entry name" value="SWIRM"/>
    <property type="match status" value="1"/>
</dbReference>
<dbReference type="PANTHER" id="PTHR10742">
    <property type="entry name" value="FLAVIN MONOAMINE OXIDASE"/>
    <property type="match status" value="1"/>
</dbReference>
<organism evidence="18 19">
    <name type="scientific">Cimex lectularius</name>
    <name type="common">Bed bug</name>
    <name type="synonym">Acanthia lectularia</name>
    <dbReference type="NCBI Taxonomy" id="79782"/>
    <lineage>
        <taxon>Eukaryota</taxon>
        <taxon>Metazoa</taxon>
        <taxon>Ecdysozoa</taxon>
        <taxon>Arthropoda</taxon>
        <taxon>Hexapoda</taxon>
        <taxon>Insecta</taxon>
        <taxon>Pterygota</taxon>
        <taxon>Neoptera</taxon>
        <taxon>Paraneoptera</taxon>
        <taxon>Hemiptera</taxon>
        <taxon>Heteroptera</taxon>
        <taxon>Panheteroptera</taxon>
        <taxon>Cimicomorpha</taxon>
        <taxon>Cimicidae</taxon>
        <taxon>Cimex</taxon>
    </lineage>
</organism>
<keyword evidence="11" id="KW-0805">Transcription regulation</keyword>
<evidence type="ECO:0000256" key="12">
    <source>
        <dbReference type="ARBA" id="ARBA00023054"/>
    </source>
</evidence>
<evidence type="ECO:0000256" key="1">
    <source>
        <dbReference type="ARBA" id="ARBA00001974"/>
    </source>
</evidence>
<dbReference type="GO" id="GO:0005694">
    <property type="term" value="C:chromosome"/>
    <property type="evidence" value="ECO:0007669"/>
    <property type="project" value="UniProtKB-SubCell"/>
</dbReference>
<feature type="region of interest" description="Disordered" evidence="15">
    <location>
        <begin position="1"/>
        <end position="86"/>
    </location>
</feature>
<dbReference type="GO" id="GO:0008284">
    <property type="term" value="P:positive regulation of cell population proliferation"/>
    <property type="evidence" value="ECO:0007669"/>
    <property type="project" value="UniProtKB-ARBA"/>
</dbReference>
<proteinExistence type="inferred from homology"/>
<evidence type="ECO:0000256" key="2">
    <source>
        <dbReference type="ARBA" id="ARBA00004123"/>
    </source>
</evidence>
<keyword evidence="10" id="KW-0560">Oxidoreductase</keyword>
<evidence type="ECO:0000313" key="19">
    <source>
        <dbReference type="Proteomes" id="UP000494040"/>
    </source>
</evidence>
<keyword evidence="14" id="KW-0539">Nucleus</keyword>
<dbReference type="InterPro" id="IPR036188">
    <property type="entry name" value="FAD/NAD-bd_sf"/>
</dbReference>
<reference evidence="18" key="1">
    <citation type="submission" date="2022-01" db="UniProtKB">
        <authorList>
            <consortium name="EnsemblMetazoa"/>
        </authorList>
    </citation>
    <scope>IDENTIFICATION</scope>
</reference>
<evidence type="ECO:0000256" key="6">
    <source>
        <dbReference type="ARBA" id="ARBA00022491"/>
    </source>
</evidence>
<evidence type="ECO:0000256" key="7">
    <source>
        <dbReference type="ARBA" id="ARBA00022553"/>
    </source>
</evidence>
<evidence type="ECO:0000256" key="4">
    <source>
        <dbReference type="ARBA" id="ARBA00005995"/>
    </source>
</evidence>
<keyword evidence="5" id="KW-0158">Chromosome</keyword>
<dbReference type="Gene3D" id="3.50.50.60">
    <property type="entry name" value="FAD/NAD(P)-binding domain"/>
    <property type="match status" value="1"/>
</dbReference>
<dbReference type="InterPro" id="IPR050281">
    <property type="entry name" value="Flavin_monoamine_oxidase"/>
</dbReference>
<dbReference type="EnsemblMetazoa" id="XM_014403676.2">
    <property type="protein sequence ID" value="XP_014259162.1"/>
    <property type="gene ID" value="LOC106672331"/>
</dbReference>